<dbReference type="Proteomes" id="UP001163223">
    <property type="component" value="Chromosome"/>
</dbReference>
<evidence type="ECO:0000313" key="1">
    <source>
        <dbReference type="EMBL" id="WAJ28224.1"/>
    </source>
</evidence>
<sequence>MSCATCHWPELAWADDKPLSRGTGGKATRRNTPSLLHTARTPLFDWDGKGHPLAARSLAPLFDPAEMGPQTATRLEDRVGLGTAEIGESLAAYVRTLQRPSRFDLFLAGDKSALSDEELEGLHLFRTKAGCANCHSGQLLTDGRFHNLRLSSFGEVSQDLGRYDVTSVPEDAGRFRTPSLRHVSMTAPYMHNGLLPSLRAVVNFYARGGGDVRARNAAEAARPLFQEAARLSPLVEALTLGDSEREALVAFLKSL</sequence>
<keyword evidence="2" id="KW-1185">Reference proteome</keyword>
<reference evidence="1" key="1">
    <citation type="submission" date="2022-11" db="EMBL/GenBank/DDBJ databases">
        <title>beta-Carotene-producing bacterium, Jeongeuplla avenae sp. nov., alleviates the salt stress of Arabidopsis seedlings.</title>
        <authorList>
            <person name="Jiang L."/>
            <person name="Lee J."/>
        </authorList>
    </citation>
    <scope>NUCLEOTIDE SEQUENCE</scope>
    <source>
        <strain evidence="1">DY_R2A_6</strain>
    </source>
</reference>
<keyword evidence="1" id="KW-0560">Oxidoreductase</keyword>
<protein>
    <submittedName>
        <fullName evidence="1">Cytochrome-c peroxidase</fullName>
    </submittedName>
</protein>
<dbReference type="EMBL" id="CP113520">
    <property type="protein sequence ID" value="WAJ28224.1"/>
    <property type="molecule type" value="Genomic_DNA"/>
</dbReference>
<name>A0ACD4NMY3_9HYPH</name>
<evidence type="ECO:0000313" key="2">
    <source>
        <dbReference type="Proteomes" id="UP001163223"/>
    </source>
</evidence>
<organism evidence="1 2">
    <name type="scientific">Antarcticirhabdus aurantiaca</name>
    <dbReference type="NCBI Taxonomy" id="2606717"/>
    <lineage>
        <taxon>Bacteria</taxon>
        <taxon>Pseudomonadati</taxon>
        <taxon>Pseudomonadota</taxon>
        <taxon>Alphaproteobacteria</taxon>
        <taxon>Hyphomicrobiales</taxon>
        <taxon>Aurantimonadaceae</taxon>
        <taxon>Antarcticirhabdus</taxon>
    </lineage>
</organism>
<proteinExistence type="predicted"/>
<accession>A0ACD4NMY3</accession>
<gene>
    <name evidence="1" type="ORF">OXU80_25955</name>
</gene>
<keyword evidence="1" id="KW-0575">Peroxidase</keyword>